<keyword evidence="9" id="KW-0238">DNA-binding</keyword>
<dbReference type="GO" id="GO:0008270">
    <property type="term" value="F:zinc ion binding"/>
    <property type="evidence" value="ECO:0007669"/>
    <property type="project" value="UniProtKB-KW"/>
</dbReference>
<evidence type="ECO:0000256" key="11">
    <source>
        <dbReference type="ARBA" id="ARBA00023242"/>
    </source>
</evidence>
<dbReference type="FunFam" id="3.30.160.60:FF:000070">
    <property type="entry name" value="zinc finger protein 689 isoform X1"/>
    <property type="match status" value="1"/>
</dbReference>
<dbReference type="FunFam" id="3.30.160.60:FF:000624">
    <property type="entry name" value="zinc finger protein 697"/>
    <property type="match status" value="3"/>
</dbReference>
<feature type="domain" description="C2H2-type" evidence="15">
    <location>
        <begin position="384"/>
        <end position="411"/>
    </location>
</feature>
<dbReference type="FunFam" id="3.30.160.60:FF:000358">
    <property type="entry name" value="zinc finger protein 24"/>
    <property type="match status" value="1"/>
</dbReference>
<keyword evidence="17" id="KW-1185">Reference proteome</keyword>
<keyword evidence="7" id="KW-0862">Zinc</keyword>
<dbReference type="GO" id="GO:0005634">
    <property type="term" value="C:nucleus"/>
    <property type="evidence" value="ECO:0007669"/>
    <property type="project" value="UniProtKB-SubCell"/>
</dbReference>
<evidence type="ECO:0000256" key="12">
    <source>
        <dbReference type="ARBA" id="ARBA00037948"/>
    </source>
</evidence>
<feature type="domain" description="C2H2-type" evidence="15">
    <location>
        <begin position="497"/>
        <end position="524"/>
    </location>
</feature>
<dbReference type="SUPFAM" id="SSF57667">
    <property type="entry name" value="beta-beta-alpha zinc fingers"/>
    <property type="match status" value="6"/>
</dbReference>
<name>A0A2J7R7B7_9NEOP</name>
<sequence length="575" mass="65704">MCDDQVSGLQQNTQSVAPRMSKIIIQRAEEMFPALKDTMKDEPHSHSEAHPSYSHDRDQAVNIKVEEFSDMEDREDPVPMTVVGMRAEHENRLISQKAVPGSLSEACSSSSHSVQAVNIKVEVSDVEDEEDPAPMTFMEVKFEHEDSLDSQKDEPASHSETRASLSHDGVQPVNIKVEEDSDVDDEDPEPMTFMEVKLEDGGCMDSQKYIPGSSLETRPAYYDADHSINMKVEEVSDVEEEEDPLQISFPGTEAEHASSASEHRLIHDESPFSCNVCNKSFNQLGYLKEHQREHSGERRFSCDVCNKSFSRQGHLKEHQRIHSGERPYSCQVCNKSFSQRNHLKGHERIHSGERPFSCEVCNKSFSRLSHLKEHQYTHSGERAFPCNVCHKSYTTNNVLKVHQRIHSSFRPFSCAVCNKSYLSKSQLRVHLRTHSGERPFSCHLCNKSYTCSSELKIHQRKHTGEQPYFCDMCNKSFRRNSHLKVHQQRIHRGEQPFSCDVCNKSFSGHAHLRDHQRIHSGERPFSCALCNKSFTYKCVLKNHLRVCSGSQPLSSDLCKELYTQHNHVNIQQGTM</sequence>
<evidence type="ECO:0000256" key="14">
    <source>
        <dbReference type="SAM" id="MobiDB-lite"/>
    </source>
</evidence>
<feature type="domain" description="C2H2-type" evidence="15">
    <location>
        <begin position="356"/>
        <end position="383"/>
    </location>
</feature>
<dbReference type="AlphaFoldDB" id="A0A2J7R7B7"/>
<comment type="function">
    <text evidence="1">May be involved in transcriptional regulation.</text>
</comment>
<organism evidence="16 17">
    <name type="scientific">Cryptotermes secundus</name>
    <dbReference type="NCBI Taxonomy" id="105785"/>
    <lineage>
        <taxon>Eukaryota</taxon>
        <taxon>Metazoa</taxon>
        <taxon>Ecdysozoa</taxon>
        <taxon>Arthropoda</taxon>
        <taxon>Hexapoda</taxon>
        <taxon>Insecta</taxon>
        <taxon>Pterygota</taxon>
        <taxon>Neoptera</taxon>
        <taxon>Polyneoptera</taxon>
        <taxon>Dictyoptera</taxon>
        <taxon>Blattodea</taxon>
        <taxon>Blattoidea</taxon>
        <taxon>Termitoidae</taxon>
        <taxon>Kalotermitidae</taxon>
        <taxon>Cryptotermitinae</taxon>
        <taxon>Cryptotermes</taxon>
    </lineage>
</organism>
<reference evidence="16 17" key="1">
    <citation type="submission" date="2017-12" db="EMBL/GenBank/DDBJ databases">
        <title>Hemimetabolous genomes reveal molecular basis of termite eusociality.</title>
        <authorList>
            <person name="Harrison M.C."/>
            <person name="Jongepier E."/>
            <person name="Robertson H.M."/>
            <person name="Arning N."/>
            <person name="Bitard-Feildel T."/>
            <person name="Chao H."/>
            <person name="Childers C.P."/>
            <person name="Dinh H."/>
            <person name="Doddapaneni H."/>
            <person name="Dugan S."/>
            <person name="Gowin J."/>
            <person name="Greiner C."/>
            <person name="Han Y."/>
            <person name="Hu H."/>
            <person name="Hughes D.S.T."/>
            <person name="Huylmans A.-K."/>
            <person name="Kemena C."/>
            <person name="Kremer L.P.M."/>
            <person name="Lee S.L."/>
            <person name="Lopez-Ezquerra A."/>
            <person name="Mallet L."/>
            <person name="Monroy-Kuhn J.M."/>
            <person name="Moser A."/>
            <person name="Murali S.C."/>
            <person name="Muzny D.M."/>
            <person name="Otani S."/>
            <person name="Piulachs M.-D."/>
            <person name="Poelchau M."/>
            <person name="Qu J."/>
            <person name="Schaub F."/>
            <person name="Wada-Katsumata A."/>
            <person name="Worley K.C."/>
            <person name="Xie Q."/>
            <person name="Ylla G."/>
            <person name="Poulsen M."/>
            <person name="Gibbs R.A."/>
            <person name="Schal C."/>
            <person name="Richards S."/>
            <person name="Belles X."/>
            <person name="Korb J."/>
            <person name="Bornberg-Bauer E."/>
        </authorList>
    </citation>
    <scope>NUCLEOTIDE SEQUENCE [LARGE SCALE GENOMIC DNA]</scope>
    <source>
        <tissue evidence="16">Whole body</tissue>
    </source>
</reference>
<dbReference type="PROSITE" id="PS50157">
    <property type="entry name" value="ZINC_FINGER_C2H2_2"/>
    <property type="match status" value="10"/>
</dbReference>
<evidence type="ECO:0000256" key="6">
    <source>
        <dbReference type="ARBA" id="ARBA00022771"/>
    </source>
</evidence>
<comment type="caution">
    <text evidence="16">The sequence shown here is derived from an EMBL/GenBank/DDBJ whole genome shotgun (WGS) entry which is preliminary data.</text>
</comment>
<comment type="similarity">
    <text evidence="12">Belongs to the snail C2H2-type zinc-finger protein family.</text>
</comment>
<dbReference type="STRING" id="105785.A0A2J7R7B7"/>
<feature type="domain" description="C2H2-type" evidence="15">
    <location>
        <begin position="525"/>
        <end position="552"/>
    </location>
</feature>
<evidence type="ECO:0000256" key="1">
    <source>
        <dbReference type="ARBA" id="ARBA00003767"/>
    </source>
</evidence>
<feature type="domain" description="C2H2-type" evidence="15">
    <location>
        <begin position="468"/>
        <end position="496"/>
    </location>
</feature>
<feature type="domain" description="C2H2-type" evidence="15">
    <location>
        <begin position="328"/>
        <end position="355"/>
    </location>
</feature>
<dbReference type="Gene3D" id="3.30.160.60">
    <property type="entry name" value="Classic Zinc Finger"/>
    <property type="match status" value="10"/>
</dbReference>
<evidence type="ECO:0000256" key="9">
    <source>
        <dbReference type="ARBA" id="ARBA00023125"/>
    </source>
</evidence>
<feature type="domain" description="C2H2-type" evidence="15">
    <location>
        <begin position="272"/>
        <end position="299"/>
    </location>
</feature>
<dbReference type="SMART" id="SM00355">
    <property type="entry name" value="ZnF_C2H2"/>
    <property type="match status" value="10"/>
</dbReference>
<feature type="region of interest" description="Disordered" evidence="14">
    <location>
        <begin position="143"/>
        <end position="169"/>
    </location>
</feature>
<evidence type="ECO:0000313" key="16">
    <source>
        <dbReference type="EMBL" id="PNF36696.1"/>
    </source>
</evidence>
<dbReference type="InterPro" id="IPR036236">
    <property type="entry name" value="Znf_C2H2_sf"/>
</dbReference>
<dbReference type="InterPro" id="IPR050527">
    <property type="entry name" value="Snail/Krueppel_Znf"/>
</dbReference>
<dbReference type="PROSITE" id="PS00028">
    <property type="entry name" value="ZINC_FINGER_C2H2_1"/>
    <property type="match status" value="9"/>
</dbReference>
<dbReference type="FunFam" id="3.30.160.60:FF:000264">
    <property type="entry name" value="Zinc finger protein 236"/>
    <property type="match status" value="1"/>
</dbReference>
<dbReference type="FunFam" id="3.30.160.60:FF:001602">
    <property type="entry name" value="Zinc finger protein 490"/>
    <property type="match status" value="1"/>
</dbReference>
<comment type="similarity">
    <text evidence="3">Belongs to the krueppel C2H2-type zinc-finger protein family.</text>
</comment>
<evidence type="ECO:0000256" key="10">
    <source>
        <dbReference type="ARBA" id="ARBA00023163"/>
    </source>
</evidence>
<protein>
    <recommendedName>
        <fullName evidence="15">C2H2-type domain-containing protein</fullName>
    </recommendedName>
</protein>
<feature type="domain" description="C2H2-type" evidence="15">
    <location>
        <begin position="440"/>
        <end position="467"/>
    </location>
</feature>
<dbReference type="InterPro" id="IPR013087">
    <property type="entry name" value="Znf_C2H2_type"/>
</dbReference>
<comment type="subcellular location">
    <subcellularLocation>
        <location evidence="2">Nucleus</location>
    </subcellularLocation>
</comment>
<dbReference type="GO" id="GO:0000981">
    <property type="term" value="F:DNA-binding transcription factor activity, RNA polymerase II-specific"/>
    <property type="evidence" value="ECO:0007669"/>
    <property type="project" value="TreeGrafter"/>
</dbReference>
<keyword evidence="4" id="KW-0479">Metal-binding</keyword>
<feature type="domain" description="C2H2-type" evidence="15">
    <location>
        <begin position="300"/>
        <end position="327"/>
    </location>
</feature>
<keyword evidence="11" id="KW-0539">Nucleus</keyword>
<evidence type="ECO:0000256" key="7">
    <source>
        <dbReference type="ARBA" id="ARBA00022833"/>
    </source>
</evidence>
<keyword evidence="8" id="KW-0805">Transcription regulation</keyword>
<evidence type="ECO:0000313" key="17">
    <source>
        <dbReference type="Proteomes" id="UP000235965"/>
    </source>
</evidence>
<evidence type="ECO:0000256" key="13">
    <source>
        <dbReference type="PROSITE-ProRule" id="PRU00042"/>
    </source>
</evidence>
<evidence type="ECO:0000256" key="8">
    <source>
        <dbReference type="ARBA" id="ARBA00023015"/>
    </source>
</evidence>
<feature type="domain" description="C2H2-type" evidence="15">
    <location>
        <begin position="412"/>
        <end position="439"/>
    </location>
</feature>
<dbReference type="GO" id="GO:0000978">
    <property type="term" value="F:RNA polymerase II cis-regulatory region sequence-specific DNA binding"/>
    <property type="evidence" value="ECO:0007669"/>
    <property type="project" value="TreeGrafter"/>
</dbReference>
<dbReference type="EMBL" id="NEVH01006738">
    <property type="protein sequence ID" value="PNF36696.1"/>
    <property type="molecule type" value="Genomic_DNA"/>
</dbReference>
<evidence type="ECO:0000256" key="3">
    <source>
        <dbReference type="ARBA" id="ARBA00006991"/>
    </source>
</evidence>
<dbReference type="InParanoid" id="A0A2J7R7B7"/>
<dbReference type="FunFam" id="3.30.160.60:FF:000012">
    <property type="entry name" value="RB-associated KRAB zinc finger protein-like"/>
    <property type="match status" value="1"/>
</dbReference>
<evidence type="ECO:0000256" key="5">
    <source>
        <dbReference type="ARBA" id="ARBA00022737"/>
    </source>
</evidence>
<gene>
    <name evidence="16" type="ORF">B7P43_G13311</name>
</gene>
<evidence type="ECO:0000259" key="15">
    <source>
        <dbReference type="PROSITE" id="PS50157"/>
    </source>
</evidence>
<keyword evidence="6 13" id="KW-0863">Zinc-finger</keyword>
<accession>A0A2J7R7B7</accession>
<keyword evidence="10" id="KW-0804">Transcription</keyword>
<proteinExistence type="inferred from homology"/>
<feature type="compositionally biased region" description="Basic and acidic residues" evidence="14">
    <location>
        <begin position="143"/>
        <end position="161"/>
    </location>
</feature>
<evidence type="ECO:0000256" key="4">
    <source>
        <dbReference type="ARBA" id="ARBA00022723"/>
    </source>
</evidence>
<dbReference type="PANTHER" id="PTHR24388">
    <property type="entry name" value="ZINC FINGER PROTEIN"/>
    <property type="match status" value="1"/>
</dbReference>
<dbReference type="FunFam" id="3.30.160.60:FF:002716">
    <property type="entry name" value="Zinc finger protein 212"/>
    <property type="match status" value="1"/>
</dbReference>
<evidence type="ECO:0000256" key="2">
    <source>
        <dbReference type="ARBA" id="ARBA00004123"/>
    </source>
</evidence>
<keyword evidence="5" id="KW-0677">Repeat</keyword>
<dbReference type="Pfam" id="PF12874">
    <property type="entry name" value="zf-met"/>
    <property type="match status" value="1"/>
</dbReference>
<dbReference type="Proteomes" id="UP000235965">
    <property type="component" value="Unassembled WGS sequence"/>
</dbReference>
<dbReference type="PANTHER" id="PTHR24388:SF104">
    <property type="entry name" value="AT-RICH BINDING PROTEIN-RELATED"/>
    <property type="match status" value="1"/>
</dbReference>
<dbReference type="Pfam" id="PF00096">
    <property type="entry name" value="zf-C2H2"/>
    <property type="match status" value="8"/>
</dbReference>
<dbReference type="FunFam" id="3.30.160.60:FF:001480">
    <property type="entry name" value="Si:cabz01071911.3"/>
    <property type="match status" value="1"/>
</dbReference>